<reference evidence="2 3" key="1">
    <citation type="submission" date="2020-04" db="EMBL/GenBank/DDBJ databases">
        <authorList>
            <person name="Wallbank WR R."/>
            <person name="Pardo Diaz C."/>
            <person name="Kozak K."/>
            <person name="Martin S."/>
            <person name="Jiggins C."/>
            <person name="Moest M."/>
            <person name="Warren A I."/>
            <person name="Byers J.R.P. K."/>
            <person name="Montejo-Kovacevich G."/>
            <person name="Yen C E."/>
        </authorList>
    </citation>
    <scope>NUCLEOTIDE SEQUENCE [LARGE SCALE GENOMIC DNA]</scope>
</reference>
<dbReference type="Proteomes" id="UP000494256">
    <property type="component" value="Unassembled WGS sequence"/>
</dbReference>
<evidence type="ECO:0000313" key="2">
    <source>
        <dbReference type="EMBL" id="CAB3246892.1"/>
    </source>
</evidence>
<organism evidence="2 3">
    <name type="scientific">Arctia plantaginis</name>
    <name type="common">Wood tiger moth</name>
    <name type="synonym">Phalaena plantaginis</name>
    <dbReference type="NCBI Taxonomy" id="874455"/>
    <lineage>
        <taxon>Eukaryota</taxon>
        <taxon>Metazoa</taxon>
        <taxon>Ecdysozoa</taxon>
        <taxon>Arthropoda</taxon>
        <taxon>Hexapoda</taxon>
        <taxon>Insecta</taxon>
        <taxon>Pterygota</taxon>
        <taxon>Neoptera</taxon>
        <taxon>Endopterygota</taxon>
        <taxon>Lepidoptera</taxon>
        <taxon>Glossata</taxon>
        <taxon>Ditrysia</taxon>
        <taxon>Noctuoidea</taxon>
        <taxon>Erebidae</taxon>
        <taxon>Arctiinae</taxon>
        <taxon>Arctia</taxon>
    </lineage>
</organism>
<gene>
    <name evidence="2" type="ORF">APLA_LOCUS11682</name>
</gene>
<dbReference type="Pfam" id="PF13679">
    <property type="entry name" value="Methyltransf_32"/>
    <property type="match status" value="1"/>
</dbReference>
<dbReference type="SUPFAM" id="SSF53335">
    <property type="entry name" value="S-adenosyl-L-methionine-dependent methyltransferases"/>
    <property type="match status" value="1"/>
</dbReference>
<dbReference type="GO" id="GO:0005737">
    <property type="term" value="C:cytoplasm"/>
    <property type="evidence" value="ECO:0007669"/>
    <property type="project" value="TreeGrafter"/>
</dbReference>
<proteinExistence type="predicted"/>
<sequence>MVNIVYIEAYPNKQQNQNVKEVRIPLESLITYCVYKYCSPESVSLKLISSNNVDEETSIVYISDENLDFLNIQDIPWQVASCIYPVVMYDDMIITGLCAVARHISKFMNTPPSVHVHEEGLLGFRKSCLQAPNEVSIWTKFCEVDIIKTVKAILQTTILKEVPENLVRFENHLKKPVRVHNVFKVARELKKENKNCKNTVISEDTKNLNPKSAPVSDKTRVPKTRKWKSNKNKELEIDCSIKIEDLDISHQFAEGPFLTLADIVLLPSFHIVFQSFGESECEPLLPFTYKWYKNIMSIHEIEILISSICKFSFKSLTLNNVTIPTTEDVSLYKCDPKRHNPKKRLFTKEVDIENALRSITEDMELVICSNEYDFGFNWSDIPDGANPNAGHLPDERVIRKSQQLENLALSVLRLAKEGDLILDFCCGSGHLGILLAHMLPNCTVILLENKEQSLLRARLRVHEMGLKNVYFFQCNLDFFIGKFDIGIGLHACGIATDLVLDKCLKANAKFVLCPCCYGSLHATDRLVYPRSTKFSSLPVDQYLCIGHAADQTHEEHPLAVRGARCMGIIDSDRGRLAEEFGYKVTLSRLKPLSCTPKNNLLIGMPS</sequence>
<feature type="domain" description="Methyltransferase" evidence="1">
    <location>
        <begin position="400"/>
        <end position="521"/>
    </location>
</feature>
<protein>
    <recommendedName>
        <fullName evidence="1">Methyltransferase domain-containing protein</fullName>
    </recommendedName>
</protein>
<dbReference type="FunFam" id="3.40.50.150:FF:000725">
    <property type="entry name" value="Glutathione S-transferase, C-terminal domain-containing"/>
    <property type="match status" value="1"/>
</dbReference>
<dbReference type="AlphaFoldDB" id="A0A8S1ALP0"/>
<name>A0A8S1ALP0_ARCPL</name>
<dbReference type="PANTHER" id="PTHR13369:SF0">
    <property type="entry name" value="GLUTATHIONE S-TRANSFERASE C-TERMINAL DOMAIN-CONTAINING PROTEIN"/>
    <property type="match status" value="1"/>
</dbReference>
<dbReference type="EMBL" id="CADEBD010000334">
    <property type="protein sequence ID" value="CAB3246892.1"/>
    <property type="molecule type" value="Genomic_DNA"/>
</dbReference>
<evidence type="ECO:0000313" key="3">
    <source>
        <dbReference type="Proteomes" id="UP000494256"/>
    </source>
</evidence>
<dbReference type="PANTHER" id="PTHR13369">
    <property type="match status" value="1"/>
</dbReference>
<dbReference type="Gene3D" id="3.40.50.150">
    <property type="entry name" value="Vaccinia Virus protein VP39"/>
    <property type="match status" value="1"/>
</dbReference>
<accession>A0A8S1ALP0</accession>
<evidence type="ECO:0000259" key="1">
    <source>
        <dbReference type="Pfam" id="PF13679"/>
    </source>
</evidence>
<dbReference type="InterPro" id="IPR025714">
    <property type="entry name" value="Methyltranfer_dom"/>
</dbReference>
<dbReference type="InterPro" id="IPR029063">
    <property type="entry name" value="SAM-dependent_MTases_sf"/>
</dbReference>
<comment type="caution">
    <text evidence="2">The sequence shown here is derived from an EMBL/GenBank/DDBJ whole genome shotgun (WGS) entry which is preliminary data.</text>
</comment>